<organism evidence="1">
    <name type="scientific">Timema douglasi</name>
    <name type="common">Walking stick</name>
    <dbReference type="NCBI Taxonomy" id="61478"/>
    <lineage>
        <taxon>Eukaryota</taxon>
        <taxon>Metazoa</taxon>
        <taxon>Ecdysozoa</taxon>
        <taxon>Arthropoda</taxon>
        <taxon>Hexapoda</taxon>
        <taxon>Insecta</taxon>
        <taxon>Pterygota</taxon>
        <taxon>Neoptera</taxon>
        <taxon>Polyneoptera</taxon>
        <taxon>Phasmatodea</taxon>
        <taxon>Timematodea</taxon>
        <taxon>Timematoidea</taxon>
        <taxon>Timematidae</taxon>
        <taxon>Timema</taxon>
    </lineage>
</organism>
<reference evidence="1" key="1">
    <citation type="submission" date="2020-11" db="EMBL/GenBank/DDBJ databases">
        <authorList>
            <person name="Tran Van P."/>
        </authorList>
    </citation>
    <scope>NUCLEOTIDE SEQUENCE</scope>
</reference>
<proteinExistence type="predicted"/>
<name>A0A7R8VHS3_TIMDO</name>
<gene>
    <name evidence="1" type="ORF">TDIB3V08_LOCUS5055</name>
</gene>
<sequence>MEWASFLCENDPFHSSLVASSDESPVAMKLKKMWLKAPISEDCDTNLGELVVYRPKIGNPVPRRTSGLHEKEGGVFWKLVNEQCRVSIQGVGVEGGGRDWDRGESRARLFARYNVLRLSCGAAHRTILNENCSSASSNILTL</sequence>
<protein>
    <submittedName>
        <fullName evidence="1">Uncharacterized protein</fullName>
    </submittedName>
</protein>
<dbReference type="AlphaFoldDB" id="A0A7R8VHS3"/>
<evidence type="ECO:0000313" key="1">
    <source>
        <dbReference type="EMBL" id="CAD7198778.1"/>
    </source>
</evidence>
<accession>A0A7R8VHS3</accession>
<dbReference type="EMBL" id="OA566360">
    <property type="protein sequence ID" value="CAD7198778.1"/>
    <property type="molecule type" value="Genomic_DNA"/>
</dbReference>